<evidence type="ECO:0000256" key="3">
    <source>
        <dbReference type="ARBA" id="ARBA00022519"/>
    </source>
</evidence>
<keyword evidence="9" id="KW-1185">Reference proteome</keyword>
<dbReference type="InterPro" id="IPR004960">
    <property type="entry name" value="LipA_acyltrans"/>
</dbReference>
<protein>
    <submittedName>
        <fullName evidence="8">Lipid A biosynthesis lauroyl acyltransferase</fullName>
        <ecNumber evidence="8">2.3.1.241</ecNumber>
    </submittedName>
</protein>
<dbReference type="RefSeq" id="WP_009650983.1">
    <property type="nucleotide sequence ID" value="NC_009715.2"/>
</dbReference>
<dbReference type="OrthoDB" id="9803456at2"/>
<dbReference type="GO" id="GO:0008913">
    <property type="term" value="F:Kdo2-lipid IVA acyltransferase activity"/>
    <property type="evidence" value="ECO:0007669"/>
    <property type="project" value="UniProtKB-EC"/>
</dbReference>
<keyword evidence="3" id="KW-0997">Cell inner membrane</keyword>
<feature type="transmembrane region" description="Helical" evidence="7">
    <location>
        <begin position="12"/>
        <end position="35"/>
    </location>
</feature>
<evidence type="ECO:0000313" key="8">
    <source>
        <dbReference type="EMBL" id="EAU00987.1"/>
    </source>
</evidence>
<comment type="subcellular location">
    <subcellularLocation>
        <location evidence="1">Cell inner membrane</location>
    </subcellularLocation>
</comment>
<dbReference type="AlphaFoldDB" id="A7GWU9"/>
<keyword evidence="6 8" id="KW-0012">Acyltransferase</keyword>
<proteinExistence type="predicted"/>
<dbReference type="EMBL" id="CP000767">
    <property type="protein sequence ID" value="EAU00987.1"/>
    <property type="molecule type" value="Genomic_DNA"/>
</dbReference>
<evidence type="ECO:0000313" key="9">
    <source>
        <dbReference type="Proteomes" id="UP000006380"/>
    </source>
</evidence>
<keyword evidence="5 7" id="KW-0472">Membrane</keyword>
<dbReference type="NCBIfam" id="NF006270">
    <property type="entry name" value="PRK08419.1"/>
    <property type="match status" value="1"/>
</dbReference>
<keyword evidence="2" id="KW-1003">Cell membrane</keyword>
<dbReference type="EC" id="2.3.1.241" evidence="8"/>
<dbReference type="HOGENOM" id="CLU_049421_4_0_7"/>
<evidence type="ECO:0000256" key="4">
    <source>
        <dbReference type="ARBA" id="ARBA00022679"/>
    </source>
</evidence>
<dbReference type="PANTHER" id="PTHR30606">
    <property type="entry name" value="LIPID A BIOSYNTHESIS LAUROYL ACYLTRANSFERASE"/>
    <property type="match status" value="1"/>
</dbReference>
<dbReference type="GO" id="GO:0009247">
    <property type="term" value="P:glycolipid biosynthetic process"/>
    <property type="evidence" value="ECO:0007669"/>
    <property type="project" value="UniProtKB-ARBA"/>
</dbReference>
<dbReference type="STRING" id="360105.CCV52592_1229"/>
<reference evidence="8" key="1">
    <citation type="submission" date="2016-07" db="EMBL/GenBank/DDBJ databases">
        <title>Comparative genomics of the Campylobacter concisus group.</title>
        <authorList>
            <person name="Miller W.G."/>
            <person name="Yee E."/>
            <person name="Chapman M.H."/>
            <person name="Huynh S."/>
            <person name="Bono J.L."/>
            <person name="On S.L.W."/>
            <person name="StLeger J."/>
            <person name="Foster G."/>
            <person name="Parker C.T."/>
        </authorList>
    </citation>
    <scope>NUCLEOTIDE SEQUENCE</scope>
    <source>
        <strain evidence="8">525.92</strain>
    </source>
</reference>
<dbReference type="CDD" id="cd07984">
    <property type="entry name" value="LPLAT_LABLAT-like"/>
    <property type="match status" value="1"/>
</dbReference>
<keyword evidence="7" id="KW-1133">Transmembrane helix</keyword>
<organism evidence="8 9">
    <name type="scientific">Campylobacter curvus (strain 525.92)</name>
    <dbReference type="NCBI Taxonomy" id="360105"/>
    <lineage>
        <taxon>Bacteria</taxon>
        <taxon>Pseudomonadati</taxon>
        <taxon>Campylobacterota</taxon>
        <taxon>Epsilonproteobacteria</taxon>
        <taxon>Campylobacterales</taxon>
        <taxon>Campylobacteraceae</taxon>
        <taxon>Campylobacter</taxon>
    </lineage>
</organism>
<evidence type="ECO:0000256" key="2">
    <source>
        <dbReference type="ARBA" id="ARBA00022475"/>
    </source>
</evidence>
<sequence>MDKIYLFGFYALKFLIAATPKCVYTAIVNALAAIYMRLGKKRFNIVMTNLNLAFGESKTHEQKLEIAKKTYQNFAKFLGVNFILNQHTTKQKVLERVKFKDEEYLLQALKEDRPIIVTTAHYGQWELFSLAMAARFGAVSILGRKLDSKSIDKILSANRTQFDIELIDKSGAAKQMIKALKSRRLVGILVDQNTSKSDGIEVKFFGKRVLHTPAASIFAQKTNALIVSAFIRQIDDETSEICFFPPLDINKLDKQNAILEATQAQASACEAMIRAKADEYFWFHRRFKHFYEDAYKC</sequence>
<dbReference type="KEGG" id="ccv:CCV52592_1229"/>
<evidence type="ECO:0000256" key="1">
    <source>
        <dbReference type="ARBA" id="ARBA00004533"/>
    </source>
</evidence>
<evidence type="ECO:0000256" key="7">
    <source>
        <dbReference type="SAM" id="Phobius"/>
    </source>
</evidence>
<dbReference type="Proteomes" id="UP000006380">
    <property type="component" value="Chromosome"/>
</dbReference>
<evidence type="ECO:0000256" key="6">
    <source>
        <dbReference type="ARBA" id="ARBA00023315"/>
    </source>
</evidence>
<name>A7GWU9_CAMC5</name>
<keyword evidence="4 8" id="KW-0808">Transferase</keyword>
<gene>
    <name evidence="8" type="primary">waaM</name>
    <name evidence="8" type="ORF">CCV52592_1229</name>
</gene>
<dbReference type="Pfam" id="PF03279">
    <property type="entry name" value="Lip_A_acyltrans"/>
    <property type="match status" value="1"/>
</dbReference>
<dbReference type="GO" id="GO:0005886">
    <property type="term" value="C:plasma membrane"/>
    <property type="evidence" value="ECO:0007669"/>
    <property type="project" value="UniProtKB-SubCell"/>
</dbReference>
<keyword evidence="7" id="KW-0812">Transmembrane</keyword>
<dbReference type="PANTHER" id="PTHR30606:SF9">
    <property type="entry name" value="LIPID A BIOSYNTHESIS LAUROYLTRANSFERASE"/>
    <property type="match status" value="1"/>
</dbReference>
<evidence type="ECO:0000256" key="5">
    <source>
        <dbReference type="ARBA" id="ARBA00023136"/>
    </source>
</evidence>
<accession>A7GWU9</accession>